<keyword evidence="2" id="KW-1185">Reference proteome</keyword>
<reference evidence="1" key="1">
    <citation type="submission" date="2022-10" db="EMBL/GenBank/DDBJ databases">
        <title>The complete genomes of actinobacterial strains from the NBC collection.</title>
        <authorList>
            <person name="Joergensen T.S."/>
            <person name="Alvarez Arevalo M."/>
            <person name="Sterndorff E.B."/>
            <person name="Faurdal D."/>
            <person name="Vuksanovic O."/>
            <person name="Mourched A.-S."/>
            <person name="Charusanti P."/>
            <person name="Shaw S."/>
            <person name="Blin K."/>
            <person name="Weber T."/>
        </authorList>
    </citation>
    <scope>NUCLEOTIDE SEQUENCE</scope>
    <source>
        <strain evidence="1">NBC 01771</strain>
    </source>
</reference>
<gene>
    <name evidence="1" type="ORF">OG835_42600</name>
</gene>
<name>A0ACD4ZZ18_9ACTN</name>
<protein>
    <submittedName>
        <fullName evidence="1">Uncharacterized protein</fullName>
    </submittedName>
</protein>
<evidence type="ECO:0000313" key="2">
    <source>
        <dbReference type="Proteomes" id="UP001348369"/>
    </source>
</evidence>
<dbReference type="Proteomes" id="UP001348369">
    <property type="component" value="Plasmid unnamed2"/>
</dbReference>
<geneLocation type="plasmid" evidence="1 2">
    <name>unnamed2</name>
</geneLocation>
<proteinExistence type="predicted"/>
<organism evidence="1 2">
    <name type="scientific">Streptomyces scopuliridis</name>
    <dbReference type="NCBI Taxonomy" id="452529"/>
    <lineage>
        <taxon>Bacteria</taxon>
        <taxon>Bacillati</taxon>
        <taxon>Actinomycetota</taxon>
        <taxon>Actinomycetes</taxon>
        <taxon>Kitasatosporales</taxon>
        <taxon>Streptomycetaceae</taxon>
        <taxon>Streptomyces</taxon>
    </lineage>
</organism>
<dbReference type="EMBL" id="CP109111">
    <property type="protein sequence ID" value="WSC03586.1"/>
    <property type="molecule type" value="Genomic_DNA"/>
</dbReference>
<sequence>MATWNPKKWFGRGKEKPAAPAPAPQAPKGPEPSAGAPAPEKKRGVLGKIFGRGKRKEKPAPEAPPAAPPAPPAPPAAPPAAEGPEKAEEAAPPEREYPSSIQVEADGDWIISSTEWSGLMKGTIHGHKAKVFIDAYEKGHFNTCAQMVADAWDANVASQIIPEESTIDYINWS</sequence>
<keyword evidence="1" id="KW-0614">Plasmid</keyword>
<evidence type="ECO:0000313" key="1">
    <source>
        <dbReference type="EMBL" id="WSC03586.1"/>
    </source>
</evidence>
<accession>A0ACD4ZZ18</accession>